<dbReference type="EMBL" id="BOMY01000064">
    <property type="protein sequence ID" value="GIF26810.1"/>
    <property type="molecule type" value="Genomic_DNA"/>
</dbReference>
<accession>A0A919U004</accession>
<dbReference type="AlphaFoldDB" id="A0A919U004"/>
<reference evidence="1" key="1">
    <citation type="submission" date="2021-01" db="EMBL/GenBank/DDBJ databases">
        <title>Whole genome shotgun sequence of Actinoplanes tereljensis NBRC 105297.</title>
        <authorList>
            <person name="Komaki H."/>
            <person name="Tamura T."/>
        </authorList>
    </citation>
    <scope>NUCLEOTIDE SEQUENCE</scope>
    <source>
        <strain evidence="1">NBRC 105297</strain>
    </source>
</reference>
<gene>
    <name evidence="1" type="ORF">Ate02nite_95400</name>
</gene>
<name>A0A919U004_9ACTN</name>
<evidence type="ECO:0000313" key="2">
    <source>
        <dbReference type="Proteomes" id="UP000623608"/>
    </source>
</evidence>
<protein>
    <submittedName>
        <fullName evidence="1">Uncharacterized protein</fullName>
    </submittedName>
</protein>
<dbReference type="Proteomes" id="UP000623608">
    <property type="component" value="Unassembled WGS sequence"/>
</dbReference>
<organism evidence="1 2">
    <name type="scientific">Paractinoplanes tereljensis</name>
    <dbReference type="NCBI Taxonomy" id="571912"/>
    <lineage>
        <taxon>Bacteria</taxon>
        <taxon>Bacillati</taxon>
        <taxon>Actinomycetota</taxon>
        <taxon>Actinomycetes</taxon>
        <taxon>Micromonosporales</taxon>
        <taxon>Micromonosporaceae</taxon>
        <taxon>Paractinoplanes</taxon>
    </lineage>
</organism>
<comment type="caution">
    <text evidence="1">The sequence shown here is derived from an EMBL/GenBank/DDBJ whole genome shotgun (WGS) entry which is preliminary data.</text>
</comment>
<sequence length="74" mass="8084">MISGHGAIKMRVGRFPRGRRELPDEPVDLVARLVGADPAELGLYEWTGSTITYRWAQSGAISASVSARWPMPTS</sequence>
<proteinExistence type="predicted"/>
<evidence type="ECO:0000313" key="1">
    <source>
        <dbReference type="EMBL" id="GIF26810.1"/>
    </source>
</evidence>
<keyword evidence="2" id="KW-1185">Reference proteome</keyword>